<dbReference type="Pfam" id="PF13947">
    <property type="entry name" value="GUB_WAK_bind"/>
    <property type="match status" value="1"/>
</dbReference>
<dbReference type="EMBL" id="JBJUIK010000006">
    <property type="protein sequence ID" value="KAL3525479.1"/>
    <property type="molecule type" value="Genomic_DNA"/>
</dbReference>
<evidence type="ECO:0000256" key="10">
    <source>
        <dbReference type="ARBA" id="ARBA00022989"/>
    </source>
</evidence>
<protein>
    <recommendedName>
        <fullName evidence="2">non-specific serine/threonine protein kinase</fullName>
        <ecNumber evidence="2">2.7.11.1</ecNumber>
    </recommendedName>
</protein>
<evidence type="ECO:0000256" key="5">
    <source>
        <dbReference type="ARBA" id="ARBA00022692"/>
    </source>
</evidence>
<dbReference type="InterPro" id="IPR008271">
    <property type="entry name" value="Ser/Thr_kinase_AS"/>
</dbReference>
<comment type="catalytic activity">
    <reaction evidence="14">
        <text>L-seryl-[protein] + ATP = O-phospho-L-seryl-[protein] + ADP + H(+)</text>
        <dbReference type="Rhea" id="RHEA:17989"/>
        <dbReference type="Rhea" id="RHEA-COMP:9863"/>
        <dbReference type="Rhea" id="RHEA-COMP:11604"/>
        <dbReference type="ChEBI" id="CHEBI:15378"/>
        <dbReference type="ChEBI" id="CHEBI:29999"/>
        <dbReference type="ChEBI" id="CHEBI:30616"/>
        <dbReference type="ChEBI" id="CHEBI:83421"/>
        <dbReference type="ChEBI" id="CHEBI:456216"/>
        <dbReference type="EC" id="2.7.11.1"/>
    </reaction>
</comment>
<evidence type="ECO:0000256" key="17">
    <source>
        <dbReference type="SAM" id="Phobius"/>
    </source>
</evidence>
<dbReference type="GO" id="GO:0005524">
    <property type="term" value="F:ATP binding"/>
    <property type="evidence" value="ECO:0007669"/>
    <property type="project" value="UniProtKB-UniRule"/>
</dbReference>
<evidence type="ECO:0000256" key="18">
    <source>
        <dbReference type="SAM" id="SignalP"/>
    </source>
</evidence>
<dbReference type="SUPFAM" id="SSF56112">
    <property type="entry name" value="Protein kinase-like (PK-like)"/>
    <property type="match status" value="1"/>
</dbReference>
<keyword evidence="8" id="KW-0418">Kinase</keyword>
<dbReference type="Proteomes" id="UP001630127">
    <property type="component" value="Unassembled WGS sequence"/>
</dbReference>
<dbReference type="Pfam" id="PF07714">
    <property type="entry name" value="PK_Tyr_Ser-Thr"/>
    <property type="match status" value="1"/>
</dbReference>
<dbReference type="InterPro" id="IPR032872">
    <property type="entry name" value="WAK_assoc_C"/>
</dbReference>
<keyword evidence="21" id="KW-1185">Reference proteome</keyword>
<evidence type="ECO:0000259" key="19">
    <source>
        <dbReference type="PROSITE" id="PS50011"/>
    </source>
</evidence>
<evidence type="ECO:0000256" key="6">
    <source>
        <dbReference type="ARBA" id="ARBA00022729"/>
    </source>
</evidence>
<dbReference type="InterPro" id="IPR045874">
    <property type="entry name" value="LRK10/LRL21-25-like"/>
</dbReference>
<feature type="signal peptide" evidence="18">
    <location>
        <begin position="1"/>
        <end position="23"/>
    </location>
</feature>
<organism evidence="20 21">
    <name type="scientific">Cinchona calisaya</name>
    <dbReference type="NCBI Taxonomy" id="153742"/>
    <lineage>
        <taxon>Eukaryota</taxon>
        <taxon>Viridiplantae</taxon>
        <taxon>Streptophyta</taxon>
        <taxon>Embryophyta</taxon>
        <taxon>Tracheophyta</taxon>
        <taxon>Spermatophyta</taxon>
        <taxon>Magnoliopsida</taxon>
        <taxon>eudicotyledons</taxon>
        <taxon>Gunneridae</taxon>
        <taxon>Pentapetalae</taxon>
        <taxon>asterids</taxon>
        <taxon>lamiids</taxon>
        <taxon>Gentianales</taxon>
        <taxon>Rubiaceae</taxon>
        <taxon>Cinchonoideae</taxon>
        <taxon>Cinchoneae</taxon>
        <taxon>Cinchona</taxon>
    </lineage>
</organism>
<keyword evidence="3" id="KW-0723">Serine/threonine-protein kinase</keyword>
<accession>A0ABD3A169</accession>
<dbReference type="Pfam" id="PF14380">
    <property type="entry name" value="WAK_assoc"/>
    <property type="match status" value="1"/>
</dbReference>
<comment type="caution">
    <text evidence="20">The sequence shown here is derived from an EMBL/GenBank/DDBJ whole genome shotgun (WGS) entry which is preliminary data.</text>
</comment>
<dbReference type="PROSITE" id="PS50011">
    <property type="entry name" value="PROTEIN_KINASE_DOM"/>
    <property type="match status" value="1"/>
</dbReference>
<gene>
    <name evidence="20" type="ORF">ACH5RR_013851</name>
</gene>
<feature type="region of interest" description="Disordered" evidence="16">
    <location>
        <begin position="637"/>
        <end position="664"/>
    </location>
</feature>
<dbReference type="Gene3D" id="3.30.200.20">
    <property type="entry name" value="Phosphorylase Kinase, domain 1"/>
    <property type="match status" value="1"/>
</dbReference>
<evidence type="ECO:0000256" key="2">
    <source>
        <dbReference type="ARBA" id="ARBA00012513"/>
    </source>
</evidence>
<evidence type="ECO:0000256" key="11">
    <source>
        <dbReference type="ARBA" id="ARBA00023136"/>
    </source>
</evidence>
<keyword evidence="4" id="KW-0808">Transferase</keyword>
<feature type="transmembrane region" description="Helical" evidence="17">
    <location>
        <begin position="282"/>
        <end position="304"/>
    </location>
</feature>
<keyword evidence="10 17" id="KW-1133">Transmembrane helix</keyword>
<feature type="binding site" evidence="15">
    <location>
        <position position="379"/>
    </location>
    <ligand>
        <name>ATP</name>
        <dbReference type="ChEBI" id="CHEBI:30616"/>
    </ligand>
</feature>
<dbReference type="EC" id="2.7.11.1" evidence="2"/>
<evidence type="ECO:0000256" key="9">
    <source>
        <dbReference type="ARBA" id="ARBA00022840"/>
    </source>
</evidence>
<dbReference type="GO" id="GO:0016020">
    <property type="term" value="C:membrane"/>
    <property type="evidence" value="ECO:0007669"/>
    <property type="project" value="UniProtKB-SubCell"/>
</dbReference>
<dbReference type="Gene3D" id="1.10.510.10">
    <property type="entry name" value="Transferase(Phosphotransferase) domain 1"/>
    <property type="match status" value="1"/>
</dbReference>
<dbReference type="InterPro" id="IPR025287">
    <property type="entry name" value="WAK_GUB"/>
</dbReference>
<dbReference type="PROSITE" id="PS00108">
    <property type="entry name" value="PROTEIN_KINASE_ST"/>
    <property type="match status" value="1"/>
</dbReference>
<evidence type="ECO:0000313" key="21">
    <source>
        <dbReference type="Proteomes" id="UP001630127"/>
    </source>
</evidence>
<sequence>MHHPDRLPTAISLFLTIINFTLTPHIPKTFGQDQQFTTCGEPFRCGNFNFTYPFWGGNNNNNSRPESCGYPGFNLSCQENVPRFTVEPLAYRILQVDYSSYTLTVAREDLWADFCPQFIHDSGLNVSIFRYSNNIRNIYLFYNCTGVAISSKQQLQQNKFSCTVNRTTTTNLFLATDILPYLSCTNTITVPVNKTRAGSLETSTANDETLRQVLIAGFTVQYVANNSVCTDCRRSGGRCGYNTISNSFACYCSDRTYDMACNQNGMPSPSNGRIRGTNRINLVTGLIIGVVGIILAVCIICCLAKSCSLWEALICWKLDDGNSQHIEAFMRNFGSIAPKHYNYSELKRITNSFVDKLGQGGYGSVYRGKLSDGRQVAVKLLNDNKGNGEEFINEVASISRTSHINVVTLLGFCYNRNRRALIYEFMPNGSLDGFICKKLSLQDHTTTECRLEWKTLYKISVGIARGLEYLHGGCNTRIVHFDIKPHNILLDKDFCPKISDFGLAKLCESRESILSMNCARGTIGYIAPEVFCRNFGGVSHKSDVYSYGMVLLEIVGMSKKIETGSIQLSGEKFFPNWIYEHLERGKDLEIQDATYGEEEENSRKMTLVGLWCIQTNPADRPSMSRVVEMLEGSPEHLQIPPKPFLDSPPVARKSIQESWTSSIS</sequence>
<keyword evidence="11 17" id="KW-0472">Membrane</keyword>
<keyword evidence="9 15" id="KW-0067">ATP-binding</keyword>
<keyword evidence="6 18" id="KW-0732">Signal</keyword>
<evidence type="ECO:0000256" key="15">
    <source>
        <dbReference type="PROSITE-ProRule" id="PRU10141"/>
    </source>
</evidence>
<evidence type="ECO:0000256" key="1">
    <source>
        <dbReference type="ARBA" id="ARBA00004479"/>
    </source>
</evidence>
<reference evidence="20 21" key="1">
    <citation type="submission" date="2024-11" db="EMBL/GenBank/DDBJ databases">
        <title>A near-complete genome assembly of Cinchona calisaya.</title>
        <authorList>
            <person name="Lian D.C."/>
            <person name="Zhao X.W."/>
            <person name="Wei L."/>
        </authorList>
    </citation>
    <scope>NUCLEOTIDE SEQUENCE [LARGE SCALE GENOMIC DNA]</scope>
    <source>
        <tissue evidence="20">Nenye</tissue>
    </source>
</reference>
<evidence type="ECO:0000313" key="20">
    <source>
        <dbReference type="EMBL" id="KAL3525479.1"/>
    </source>
</evidence>
<keyword evidence="5 17" id="KW-0812">Transmembrane</keyword>
<dbReference type="GO" id="GO:0004674">
    <property type="term" value="F:protein serine/threonine kinase activity"/>
    <property type="evidence" value="ECO:0007669"/>
    <property type="project" value="UniProtKB-KW"/>
</dbReference>
<keyword evidence="7 15" id="KW-0547">Nucleotide-binding</keyword>
<dbReference type="InterPro" id="IPR000719">
    <property type="entry name" value="Prot_kinase_dom"/>
</dbReference>
<dbReference type="InterPro" id="IPR011009">
    <property type="entry name" value="Kinase-like_dom_sf"/>
</dbReference>
<evidence type="ECO:0000256" key="12">
    <source>
        <dbReference type="ARBA" id="ARBA00023180"/>
    </source>
</evidence>
<keyword evidence="12" id="KW-0325">Glycoprotein</keyword>
<dbReference type="SMART" id="SM00220">
    <property type="entry name" value="S_TKc"/>
    <property type="match status" value="1"/>
</dbReference>
<dbReference type="InterPro" id="IPR001245">
    <property type="entry name" value="Ser-Thr/Tyr_kinase_cat_dom"/>
</dbReference>
<dbReference type="FunFam" id="3.30.200.20:FF:000178">
    <property type="entry name" value="serine/threonine-protein kinase PBS1-like"/>
    <property type="match status" value="1"/>
</dbReference>
<feature type="domain" description="Protein kinase" evidence="19">
    <location>
        <begin position="351"/>
        <end position="645"/>
    </location>
</feature>
<name>A0ABD3A169_9GENT</name>
<dbReference type="PROSITE" id="PS00107">
    <property type="entry name" value="PROTEIN_KINASE_ATP"/>
    <property type="match status" value="1"/>
</dbReference>
<evidence type="ECO:0000256" key="8">
    <source>
        <dbReference type="ARBA" id="ARBA00022777"/>
    </source>
</evidence>
<comment type="subcellular location">
    <subcellularLocation>
        <location evidence="1">Membrane</location>
        <topology evidence="1">Single-pass type I membrane protein</topology>
    </subcellularLocation>
</comment>
<feature type="chain" id="PRO_5044880772" description="non-specific serine/threonine protein kinase" evidence="18">
    <location>
        <begin position="24"/>
        <end position="664"/>
    </location>
</feature>
<dbReference type="PANTHER" id="PTHR27009">
    <property type="entry name" value="RUST RESISTANCE KINASE LR10-RELATED"/>
    <property type="match status" value="1"/>
</dbReference>
<dbReference type="FunFam" id="1.10.510.10:FF:000590">
    <property type="entry name" value="PR5-like receptor kinase"/>
    <property type="match status" value="1"/>
</dbReference>
<evidence type="ECO:0000256" key="13">
    <source>
        <dbReference type="ARBA" id="ARBA00047899"/>
    </source>
</evidence>
<evidence type="ECO:0000256" key="3">
    <source>
        <dbReference type="ARBA" id="ARBA00022527"/>
    </source>
</evidence>
<proteinExistence type="predicted"/>
<evidence type="ECO:0000256" key="4">
    <source>
        <dbReference type="ARBA" id="ARBA00022679"/>
    </source>
</evidence>
<evidence type="ECO:0000256" key="16">
    <source>
        <dbReference type="SAM" id="MobiDB-lite"/>
    </source>
</evidence>
<dbReference type="AlphaFoldDB" id="A0ABD3A169"/>
<comment type="catalytic activity">
    <reaction evidence="13">
        <text>L-threonyl-[protein] + ATP = O-phospho-L-threonyl-[protein] + ADP + H(+)</text>
        <dbReference type="Rhea" id="RHEA:46608"/>
        <dbReference type="Rhea" id="RHEA-COMP:11060"/>
        <dbReference type="Rhea" id="RHEA-COMP:11605"/>
        <dbReference type="ChEBI" id="CHEBI:15378"/>
        <dbReference type="ChEBI" id="CHEBI:30013"/>
        <dbReference type="ChEBI" id="CHEBI:30616"/>
        <dbReference type="ChEBI" id="CHEBI:61977"/>
        <dbReference type="ChEBI" id="CHEBI:456216"/>
        <dbReference type="EC" id="2.7.11.1"/>
    </reaction>
</comment>
<evidence type="ECO:0000256" key="14">
    <source>
        <dbReference type="ARBA" id="ARBA00048679"/>
    </source>
</evidence>
<evidence type="ECO:0000256" key="7">
    <source>
        <dbReference type="ARBA" id="ARBA00022741"/>
    </source>
</evidence>
<dbReference type="InterPro" id="IPR017441">
    <property type="entry name" value="Protein_kinase_ATP_BS"/>
</dbReference>